<gene>
    <name evidence="1" type="ORF">SAMN05216190_12942</name>
</gene>
<evidence type="ECO:0008006" key="3">
    <source>
        <dbReference type="Google" id="ProtNLM"/>
    </source>
</evidence>
<keyword evidence="2" id="KW-1185">Reference proteome</keyword>
<dbReference type="OrthoDB" id="3181392at2"/>
<dbReference type="EMBL" id="FOWX01000029">
    <property type="protein sequence ID" value="SFQ03431.1"/>
    <property type="molecule type" value="Genomic_DNA"/>
</dbReference>
<dbReference type="Proteomes" id="UP000198784">
    <property type="component" value="Unassembled WGS sequence"/>
</dbReference>
<dbReference type="InterPro" id="IPR045738">
    <property type="entry name" value="DUF6088"/>
</dbReference>
<accession>A0A1I5V7Q2</accession>
<dbReference type="Pfam" id="PF19570">
    <property type="entry name" value="DUF6088"/>
    <property type="match status" value="1"/>
</dbReference>
<sequence length="201" mass="21662">MRSIPQAILERSQSQGEGGVLAPKEFLHLGSRAAVDQAFCRLAKAGQLMRIARGIYVAPVRDKDQARAPSAESLVKSIAAQGKQCISLDGAQAAKSMGLTRAASSKEVYLTTGRSKRLVVGSRTIYFQHAPYWLFSLGATPAGDALRAMAWVGEDQAENSAQKLRRHLAKVDWESLGSVRASLPSWMATALGRAAVLNELR</sequence>
<proteinExistence type="predicted"/>
<name>A0A1I5V7Q2_9PSED</name>
<evidence type="ECO:0000313" key="1">
    <source>
        <dbReference type="EMBL" id="SFQ03431.1"/>
    </source>
</evidence>
<protein>
    <recommendedName>
        <fullName evidence="3">Transcriptional regulator, AbiEi antitoxin, Type IV TA system</fullName>
    </recommendedName>
</protein>
<dbReference type="RefSeq" id="WP_090504004.1">
    <property type="nucleotide sequence ID" value="NZ_FOWX01000029.1"/>
</dbReference>
<reference evidence="2" key="1">
    <citation type="submission" date="2016-10" db="EMBL/GenBank/DDBJ databases">
        <authorList>
            <person name="Varghese N."/>
            <person name="Submissions S."/>
        </authorList>
    </citation>
    <scope>NUCLEOTIDE SEQUENCE [LARGE SCALE GENOMIC DNA]</scope>
    <source>
        <strain evidence="2">DSM 17834</strain>
    </source>
</reference>
<evidence type="ECO:0000313" key="2">
    <source>
        <dbReference type="Proteomes" id="UP000198784"/>
    </source>
</evidence>
<organism evidence="1 2">
    <name type="scientific">Pseudomonas borbori</name>
    <dbReference type="NCBI Taxonomy" id="289003"/>
    <lineage>
        <taxon>Bacteria</taxon>
        <taxon>Pseudomonadati</taxon>
        <taxon>Pseudomonadota</taxon>
        <taxon>Gammaproteobacteria</taxon>
        <taxon>Pseudomonadales</taxon>
        <taxon>Pseudomonadaceae</taxon>
        <taxon>Pseudomonas</taxon>
    </lineage>
</organism>
<dbReference type="AlphaFoldDB" id="A0A1I5V7Q2"/>